<dbReference type="PANTHER" id="PTHR24284">
    <property type="entry name" value="CYTOCHROME P450 FAMILY"/>
    <property type="match status" value="1"/>
</dbReference>
<feature type="binding site" description="axial binding residue" evidence="7">
    <location>
        <position position="433"/>
    </location>
    <ligand>
        <name>heme</name>
        <dbReference type="ChEBI" id="CHEBI:30413"/>
    </ligand>
    <ligandPart>
        <name>Fe</name>
        <dbReference type="ChEBI" id="CHEBI:18248"/>
    </ligandPart>
</feature>
<comment type="similarity">
    <text evidence="2 8">Belongs to the cytochrome P450 family.</text>
</comment>
<keyword evidence="7 8" id="KW-0349">Heme</keyword>
<evidence type="ECO:0000256" key="2">
    <source>
        <dbReference type="ARBA" id="ARBA00010617"/>
    </source>
</evidence>
<dbReference type="SUPFAM" id="SSF48264">
    <property type="entry name" value="Cytochrome P450"/>
    <property type="match status" value="1"/>
</dbReference>
<dbReference type="FunFam" id="1.10.630.10:FF:000036">
    <property type="entry name" value="CYtochrome P450 family"/>
    <property type="match status" value="1"/>
</dbReference>
<gene>
    <name evidence="9" type="ORF">PFISCL1PPCAC_13861</name>
</gene>
<dbReference type="AlphaFoldDB" id="A0AAV5VSM0"/>
<dbReference type="PANTHER" id="PTHR24284:SF1">
    <property type="entry name" value="CYTOCHROME P450 FAMILY"/>
    <property type="match status" value="1"/>
</dbReference>
<dbReference type="GO" id="GO:0016705">
    <property type="term" value="F:oxidoreductase activity, acting on paired donors, with incorporation or reduction of molecular oxygen"/>
    <property type="evidence" value="ECO:0007669"/>
    <property type="project" value="InterPro"/>
</dbReference>
<proteinExistence type="inferred from homology"/>
<dbReference type="GO" id="GO:0005506">
    <property type="term" value="F:iron ion binding"/>
    <property type="evidence" value="ECO:0007669"/>
    <property type="project" value="InterPro"/>
</dbReference>
<evidence type="ECO:0008006" key="11">
    <source>
        <dbReference type="Google" id="ProtNLM"/>
    </source>
</evidence>
<keyword evidence="10" id="KW-1185">Reference proteome</keyword>
<dbReference type="PRINTS" id="PR00463">
    <property type="entry name" value="EP450I"/>
</dbReference>
<dbReference type="PROSITE" id="PS00086">
    <property type="entry name" value="CYTOCHROME_P450"/>
    <property type="match status" value="1"/>
</dbReference>
<dbReference type="GO" id="GO:0004497">
    <property type="term" value="F:monooxygenase activity"/>
    <property type="evidence" value="ECO:0007669"/>
    <property type="project" value="UniProtKB-KW"/>
</dbReference>
<evidence type="ECO:0000256" key="8">
    <source>
        <dbReference type="RuleBase" id="RU000461"/>
    </source>
</evidence>
<comment type="caution">
    <text evidence="9">The sequence shown here is derived from an EMBL/GenBank/DDBJ whole genome shotgun (WGS) entry which is preliminary data.</text>
</comment>
<dbReference type="PRINTS" id="PR00385">
    <property type="entry name" value="P450"/>
</dbReference>
<keyword evidence="5 7" id="KW-0408">Iron</keyword>
<dbReference type="Gene3D" id="1.10.630.10">
    <property type="entry name" value="Cytochrome P450"/>
    <property type="match status" value="1"/>
</dbReference>
<evidence type="ECO:0000313" key="9">
    <source>
        <dbReference type="EMBL" id="GMT22564.1"/>
    </source>
</evidence>
<dbReference type="Pfam" id="PF00067">
    <property type="entry name" value="p450"/>
    <property type="match status" value="1"/>
</dbReference>
<evidence type="ECO:0000256" key="1">
    <source>
        <dbReference type="ARBA" id="ARBA00001971"/>
    </source>
</evidence>
<dbReference type="InterPro" id="IPR036396">
    <property type="entry name" value="Cyt_P450_sf"/>
</dbReference>
<keyword evidence="4 8" id="KW-0560">Oxidoreductase</keyword>
<dbReference type="InterPro" id="IPR001128">
    <property type="entry name" value="Cyt_P450"/>
</dbReference>
<evidence type="ECO:0000256" key="6">
    <source>
        <dbReference type="ARBA" id="ARBA00023033"/>
    </source>
</evidence>
<evidence type="ECO:0000256" key="5">
    <source>
        <dbReference type="ARBA" id="ARBA00023004"/>
    </source>
</evidence>
<sequence>MFALLLILIGTFFIWELVRFYRRAASLPPGPFAIPILGNFINEITPPYIFRGLEKMNAKYGPVTTVHMPFPVVNIADFEITRDAYKGSDITGRMHNVIMETTRFIENGGIVNSDGDSWLEQRRFAIATLRDFGMGKNLMQEKVRLSARNMVEFLEKQDLSDIDIRWSIQVFVSNIINDFLFGLQYAFDDCKELMDFVLGLNKAIEAISKSKIVVIIFMMPWLRHVPVIKQIFQSNQQHFAKMVAYVRNRAESVKYDPNEEPTCFVQAFYKNNKDQRFEQLLACCTDLFTAGQETTTTTLRWAMLFMAAHPETQEKLRAEIHATIGKDRIAAMADKAAMPYASAVVNEVQRCANIVAANPILLHRTTVDTTIGGFTVPANTMVNGDAHQIMKTDPVFVDPERFWPERYLADDGVTLKKELVERTIPFGIGKRQCAGEGLARAELFIGLMSLIQNFRIMPLPGAKIDLEPFYTNIHFPKPQRFRLERV</sequence>
<accession>A0AAV5VSM0</accession>
<dbReference type="GO" id="GO:0020037">
    <property type="term" value="F:heme binding"/>
    <property type="evidence" value="ECO:0007669"/>
    <property type="project" value="InterPro"/>
</dbReference>
<organism evidence="9 10">
    <name type="scientific">Pristionchus fissidentatus</name>
    <dbReference type="NCBI Taxonomy" id="1538716"/>
    <lineage>
        <taxon>Eukaryota</taxon>
        <taxon>Metazoa</taxon>
        <taxon>Ecdysozoa</taxon>
        <taxon>Nematoda</taxon>
        <taxon>Chromadorea</taxon>
        <taxon>Rhabditida</taxon>
        <taxon>Rhabditina</taxon>
        <taxon>Diplogasteromorpha</taxon>
        <taxon>Diplogasteroidea</taxon>
        <taxon>Neodiplogasteridae</taxon>
        <taxon>Pristionchus</taxon>
    </lineage>
</organism>
<evidence type="ECO:0000256" key="4">
    <source>
        <dbReference type="ARBA" id="ARBA00023002"/>
    </source>
</evidence>
<protein>
    <recommendedName>
        <fullName evidence="11">Cytochrome P450</fullName>
    </recommendedName>
</protein>
<evidence type="ECO:0000313" key="10">
    <source>
        <dbReference type="Proteomes" id="UP001432322"/>
    </source>
</evidence>
<comment type="cofactor">
    <cofactor evidence="1 7">
        <name>heme</name>
        <dbReference type="ChEBI" id="CHEBI:30413"/>
    </cofactor>
</comment>
<dbReference type="InterPro" id="IPR002401">
    <property type="entry name" value="Cyt_P450_E_grp-I"/>
</dbReference>
<evidence type="ECO:0000256" key="3">
    <source>
        <dbReference type="ARBA" id="ARBA00022723"/>
    </source>
</evidence>
<dbReference type="Proteomes" id="UP001432322">
    <property type="component" value="Unassembled WGS sequence"/>
</dbReference>
<dbReference type="InterPro" id="IPR017972">
    <property type="entry name" value="Cyt_P450_CS"/>
</dbReference>
<name>A0AAV5VSM0_9BILA</name>
<dbReference type="EMBL" id="BTSY01000004">
    <property type="protein sequence ID" value="GMT22564.1"/>
    <property type="molecule type" value="Genomic_DNA"/>
</dbReference>
<evidence type="ECO:0000256" key="7">
    <source>
        <dbReference type="PIRSR" id="PIRSR602401-1"/>
    </source>
</evidence>
<keyword evidence="6 8" id="KW-0503">Monooxygenase</keyword>
<keyword evidence="3 7" id="KW-0479">Metal-binding</keyword>
<reference evidence="9" key="1">
    <citation type="submission" date="2023-10" db="EMBL/GenBank/DDBJ databases">
        <title>Genome assembly of Pristionchus species.</title>
        <authorList>
            <person name="Yoshida K."/>
            <person name="Sommer R.J."/>
        </authorList>
    </citation>
    <scope>NUCLEOTIDE SEQUENCE</scope>
    <source>
        <strain evidence="9">RS5133</strain>
    </source>
</reference>